<dbReference type="EMBL" id="JBFDAA010000012">
    <property type="protein sequence ID" value="KAL1123526.1"/>
    <property type="molecule type" value="Genomic_DNA"/>
</dbReference>
<organism evidence="2 3">
    <name type="scientific">Ranatra chinensis</name>
    <dbReference type="NCBI Taxonomy" id="642074"/>
    <lineage>
        <taxon>Eukaryota</taxon>
        <taxon>Metazoa</taxon>
        <taxon>Ecdysozoa</taxon>
        <taxon>Arthropoda</taxon>
        <taxon>Hexapoda</taxon>
        <taxon>Insecta</taxon>
        <taxon>Pterygota</taxon>
        <taxon>Neoptera</taxon>
        <taxon>Paraneoptera</taxon>
        <taxon>Hemiptera</taxon>
        <taxon>Heteroptera</taxon>
        <taxon>Panheteroptera</taxon>
        <taxon>Nepomorpha</taxon>
        <taxon>Nepidae</taxon>
        <taxon>Ranatrinae</taxon>
        <taxon>Ranatra</taxon>
    </lineage>
</organism>
<reference evidence="2 3" key="1">
    <citation type="submission" date="2024-07" db="EMBL/GenBank/DDBJ databases">
        <title>Chromosome-level genome assembly of the water stick insect Ranatra chinensis (Heteroptera: Nepidae).</title>
        <authorList>
            <person name="Liu X."/>
        </authorList>
    </citation>
    <scope>NUCLEOTIDE SEQUENCE [LARGE SCALE GENOMIC DNA]</scope>
    <source>
        <strain evidence="2">Cailab_2021Rc</strain>
        <tissue evidence="2">Muscle</tissue>
    </source>
</reference>
<comment type="caution">
    <text evidence="2">The sequence shown here is derived from an EMBL/GenBank/DDBJ whole genome shotgun (WGS) entry which is preliminary data.</text>
</comment>
<keyword evidence="1" id="KW-0812">Transmembrane</keyword>
<name>A0ABD0Y828_9HEMI</name>
<dbReference type="Proteomes" id="UP001558652">
    <property type="component" value="Unassembled WGS sequence"/>
</dbReference>
<proteinExistence type="predicted"/>
<keyword evidence="3" id="KW-1185">Reference proteome</keyword>
<keyword evidence="1" id="KW-1133">Transmembrane helix</keyword>
<dbReference type="AlphaFoldDB" id="A0ABD0Y828"/>
<evidence type="ECO:0000256" key="1">
    <source>
        <dbReference type="SAM" id="Phobius"/>
    </source>
</evidence>
<gene>
    <name evidence="2" type="ORF">AAG570_002603</name>
</gene>
<feature type="transmembrane region" description="Helical" evidence="1">
    <location>
        <begin position="65"/>
        <end position="85"/>
    </location>
</feature>
<keyword evidence="1" id="KW-0472">Membrane</keyword>
<evidence type="ECO:0000313" key="2">
    <source>
        <dbReference type="EMBL" id="KAL1123526.1"/>
    </source>
</evidence>
<protein>
    <submittedName>
        <fullName evidence="2">Uncharacterized protein</fullName>
    </submittedName>
</protein>
<sequence>MAISRNRLGPTNSEQETTDDVVKKWWGGVGVGRGRISSAPRRSSASVFHWPIFALRLQSHQTSPITMSFMYGCLFVATLSVLYFATGHKFTKGWQIARSDFRRLLLLVLVEHVSALGRNLQPEYNSGL</sequence>
<accession>A0ABD0Y828</accession>
<evidence type="ECO:0000313" key="3">
    <source>
        <dbReference type="Proteomes" id="UP001558652"/>
    </source>
</evidence>